<dbReference type="Pfam" id="PF02615">
    <property type="entry name" value="Ldh_2"/>
    <property type="match status" value="1"/>
</dbReference>
<reference evidence="3" key="1">
    <citation type="submission" date="2021-07" db="EMBL/GenBank/DDBJ databases">
        <title>Shinella sp. nov., a novel member of the genus Shinella from water.</title>
        <authorList>
            <person name="Deng Y."/>
        </authorList>
    </citation>
    <scope>NUCLEOTIDE SEQUENCE</scope>
    <source>
        <strain evidence="3">CPCC 100929</strain>
    </source>
</reference>
<protein>
    <submittedName>
        <fullName evidence="3">Ldh family oxidoreductase</fullName>
    </submittedName>
</protein>
<keyword evidence="2" id="KW-0560">Oxidoreductase</keyword>
<gene>
    <name evidence="3" type="ORF">GB927_010190</name>
</gene>
<dbReference type="InterPro" id="IPR036111">
    <property type="entry name" value="Mal/L-sulfo/L-lacto_DH-like_sf"/>
</dbReference>
<dbReference type="InterPro" id="IPR043143">
    <property type="entry name" value="Mal/L-sulf/L-lact_DH-like_NADP"/>
</dbReference>
<dbReference type="EMBL" id="WHSB02000003">
    <property type="protein sequence ID" value="MCQ4630407.1"/>
    <property type="molecule type" value="Genomic_DNA"/>
</dbReference>
<dbReference type="Gene3D" id="1.10.1530.10">
    <property type="match status" value="1"/>
</dbReference>
<evidence type="ECO:0000256" key="1">
    <source>
        <dbReference type="ARBA" id="ARBA00006056"/>
    </source>
</evidence>
<keyword evidence="4" id="KW-1185">Reference proteome</keyword>
<evidence type="ECO:0000256" key="2">
    <source>
        <dbReference type="ARBA" id="ARBA00023002"/>
    </source>
</evidence>
<name>A0ABT1R5F7_9HYPH</name>
<dbReference type="PANTHER" id="PTHR11091:SF0">
    <property type="entry name" value="MALATE DEHYDROGENASE"/>
    <property type="match status" value="1"/>
</dbReference>
<comment type="similarity">
    <text evidence="1">Belongs to the LDH2/MDH2 oxidoreductase family.</text>
</comment>
<dbReference type="SUPFAM" id="SSF89733">
    <property type="entry name" value="L-sulfolactate dehydrogenase-like"/>
    <property type="match status" value="1"/>
</dbReference>
<dbReference type="InterPro" id="IPR043144">
    <property type="entry name" value="Mal/L-sulf/L-lact_DH-like_ah"/>
</dbReference>
<dbReference type="InterPro" id="IPR003767">
    <property type="entry name" value="Malate/L-lactate_DH-like"/>
</dbReference>
<dbReference type="RefSeq" id="WP_256116655.1">
    <property type="nucleotide sequence ID" value="NZ_WHSB02000003.1"/>
</dbReference>
<evidence type="ECO:0000313" key="4">
    <source>
        <dbReference type="Proteomes" id="UP000996601"/>
    </source>
</evidence>
<evidence type="ECO:0000313" key="3">
    <source>
        <dbReference type="EMBL" id="MCQ4630407.1"/>
    </source>
</evidence>
<dbReference type="Proteomes" id="UP000996601">
    <property type="component" value="Unassembled WGS sequence"/>
</dbReference>
<organism evidence="3 4">
    <name type="scientific">Shinella lacus</name>
    <dbReference type="NCBI Taxonomy" id="2654216"/>
    <lineage>
        <taxon>Bacteria</taxon>
        <taxon>Pseudomonadati</taxon>
        <taxon>Pseudomonadota</taxon>
        <taxon>Alphaproteobacteria</taxon>
        <taxon>Hyphomicrobiales</taxon>
        <taxon>Rhizobiaceae</taxon>
        <taxon>Shinella</taxon>
    </lineage>
</organism>
<comment type="caution">
    <text evidence="3">The sequence shown here is derived from an EMBL/GenBank/DDBJ whole genome shotgun (WGS) entry which is preliminary data.</text>
</comment>
<dbReference type="PANTHER" id="PTHR11091">
    <property type="entry name" value="OXIDOREDUCTASE-RELATED"/>
    <property type="match status" value="1"/>
</dbReference>
<sequence length="359" mass="36853">MSVQTLVAPDLLQARVETALRNAGACEASATAAVRALMHASRIGVDSHGVRLVVHYDKVLRGGRVNGTPNITVRKTAAATAIVDGDNALGHHAAYVAMDTAIGLARDSGIGAVGVINSSHFGAAGAYARVAAEAGMIGFATTNSDSVVALFQGREAFHGTNPLAFAAPSVGEKPWLLDMATSSIPLNRLLLYKSLGVQLPQGVAVDEAGAPTTDPASGKTLLPLGGVDFAFKGAALAGVATLLSAILQGMTLDHAFIPMVGGDDYSTPRQMGHFLLAIDPDRFGGRDVFHAGMAAYLAALRSAPAQEGGEILAPGDREWRVEAERLVAGIPVDPDTAAFLELPRSPAGPAGHSKENTAA</sequence>
<proteinExistence type="inferred from homology"/>
<dbReference type="Gene3D" id="3.30.1370.60">
    <property type="entry name" value="Hypothetical oxidoreductase yiak, domain 2"/>
    <property type="match status" value="1"/>
</dbReference>
<accession>A0ABT1R5F7</accession>